<dbReference type="InterPro" id="IPR007110">
    <property type="entry name" value="Ig-like_dom"/>
</dbReference>
<dbReference type="GO" id="GO:0005886">
    <property type="term" value="C:plasma membrane"/>
    <property type="evidence" value="ECO:0007669"/>
    <property type="project" value="TreeGrafter"/>
</dbReference>
<evidence type="ECO:0000313" key="5">
    <source>
        <dbReference type="Ensembl" id="ENSSHAP00000041444.1"/>
    </source>
</evidence>
<dbReference type="InParanoid" id="A0A7N4PSR8"/>
<name>A0A7N4PSR8_SARHA</name>
<keyword evidence="1 3" id="KW-0732">Signal</keyword>
<dbReference type="InterPro" id="IPR013783">
    <property type="entry name" value="Ig-like_fold"/>
</dbReference>
<dbReference type="SMART" id="SM00406">
    <property type="entry name" value="IGv"/>
    <property type="match status" value="1"/>
</dbReference>
<protein>
    <recommendedName>
        <fullName evidence="4">Ig-like domain-containing protein</fullName>
    </recommendedName>
</protein>
<organism evidence="5 6">
    <name type="scientific">Sarcophilus harrisii</name>
    <name type="common">Tasmanian devil</name>
    <name type="synonym">Sarcophilus laniarius</name>
    <dbReference type="NCBI Taxonomy" id="9305"/>
    <lineage>
        <taxon>Eukaryota</taxon>
        <taxon>Metazoa</taxon>
        <taxon>Chordata</taxon>
        <taxon>Craniata</taxon>
        <taxon>Vertebrata</taxon>
        <taxon>Euteleostomi</taxon>
        <taxon>Mammalia</taxon>
        <taxon>Metatheria</taxon>
        <taxon>Dasyuromorphia</taxon>
        <taxon>Dasyuridae</taxon>
        <taxon>Sarcophilus</taxon>
    </lineage>
</organism>
<dbReference type="PANTHER" id="PTHR23268:SF14">
    <property type="entry name" value="T CELL RECEPTOR BETA VARIABLE 12-3-RELATED"/>
    <property type="match status" value="1"/>
</dbReference>
<evidence type="ECO:0000256" key="1">
    <source>
        <dbReference type="ARBA" id="ARBA00022729"/>
    </source>
</evidence>
<evidence type="ECO:0000256" key="2">
    <source>
        <dbReference type="ARBA" id="ARBA00022859"/>
    </source>
</evidence>
<dbReference type="PANTHER" id="PTHR23268">
    <property type="entry name" value="T-CELL RECEPTOR BETA CHAIN"/>
    <property type="match status" value="1"/>
</dbReference>
<reference evidence="5 6" key="1">
    <citation type="journal article" date="2011" name="Proc. Natl. Acad. Sci. U.S.A.">
        <title>Genetic diversity and population structure of the endangered marsupial Sarcophilus harrisii (Tasmanian devil).</title>
        <authorList>
            <person name="Miller W."/>
            <person name="Hayes V.M."/>
            <person name="Ratan A."/>
            <person name="Petersen D.C."/>
            <person name="Wittekindt N.E."/>
            <person name="Miller J."/>
            <person name="Walenz B."/>
            <person name="Knight J."/>
            <person name="Qi J."/>
            <person name="Zhao F."/>
            <person name="Wang Q."/>
            <person name="Bedoya-Reina O.C."/>
            <person name="Katiyar N."/>
            <person name="Tomsho L.P."/>
            <person name="Kasson L.M."/>
            <person name="Hardie R.A."/>
            <person name="Woodbridge P."/>
            <person name="Tindall E.A."/>
            <person name="Bertelsen M.F."/>
            <person name="Dixon D."/>
            <person name="Pyecroft S."/>
            <person name="Helgen K.M."/>
            <person name="Lesk A.M."/>
            <person name="Pringle T.H."/>
            <person name="Patterson N."/>
            <person name="Zhang Y."/>
            <person name="Kreiss A."/>
            <person name="Woods G.M."/>
            <person name="Jones M.E."/>
            <person name="Schuster S.C."/>
        </authorList>
    </citation>
    <scope>NUCLEOTIDE SEQUENCE [LARGE SCALE GENOMIC DNA]</scope>
</reference>
<keyword evidence="6" id="KW-1185">Reference proteome</keyword>
<reference evidence="5" key="3">
    <citation type="submission" date="2025-09" db="UniProtKB">
        <authorList>
            <consortium name="Ensembl"/>
        </authorList>
    </citation>
    <scope>IDENTIFICATION</scope>
</reference>
<dbReference type="SUPFAM" id="SSF48726">
    <property type="entry name" value="Immunoglobulin"/>
    <property type="match status" value="1"/>
</dbReference>
<dbReference type="Pfam" id="PF07686">
    <property type="entry name" value="V-set"/>
    <property type="match status" value="1"/>
</dbReference>
<sequence>MPNRLFCWITIFLFGAAPTETGVTQTPRYLVTRMKQEVTLRCEQNLGHDHMYWYQQKSHKGPKLMFYFSYGKINLNDSVPNRFDPISSGNGHLTLNIHTVEAEDSAIYFCSTNI</sequence>
<dbReference type="FunCoup" id="A0A7N4PSR8">
    <property type="interactions" value="610"/>
</dbReference>
<reference evidence="5" key="2">
    <citation type="submission" date="2025-08" db="UniProtKB">
        <authorList>
            <consortium name="Ensembl"/>
        </authorList>
    </citation>
    <scope>IDENTIFICATION</scope>
</reference>
<dbReference type="Ensembl" id="ENSSHAT00000041499.1">
    <property type="protein sequence ID" value="ENSSHAP00000041444.1"/>
    <property type="gene ID" value="ENSSHAG00000023884.1"/>
</dbReference>
<feature type="domain" description="Ig-like" evidence="4">
    <location>
        <begin position="18"/>
        <end position="114"/>
    </location>
</feature>
<dbReference type="AlphaFoldDB" id="A0A7N4PSR8"/>
<dbReference type="GeneTree" id="ENSGT00940000162509"/>
<proteinExistence type="predicted"/>
<evidence type="ECO:0000313" key="6">
    <source>
        <dbReference type="Proteomes" id="UP000007648"/>
    </source>
</evidence>
<accession>A0A7N4PSR8</accession>
<dbReference type="InterPro" id="IPR013106">
    <property type="entry name" value="Ig_V-set"/>
</dbReference>
<dbReference type="InterPro" id="IPR036179">
    <property type="entry name" value="Ig-like_dom_sf"/>
</dbReference>
<evidence type="ECO:0000259" key="4">
    <source>
        <dbReference type="PROSITE" id="PS50835"/>
    </source>
</evidence>
<keyword evidence="2" id="KW-0391">Immunity</keyword>
<dbReference type="Proteomes" id="UP000007648">
    <property type="component" value="Unassembled WGS sequence"/>
</dbReference>
<feature type="signal peptide" evidence="3">
    <location>
        <begin position="1"/>
        <end position="21"/>
    </location>
</feature>
<dbReference type="GO" id="GO:0007166">
    <property type="term" value="P:cell surface receptor signaling pathway"/>
    <property type="evidence" value="ECO:0007669"/>
    <property type="project" value="TreeGrafter"/>
</dbReference>
<dbReference type="PROSITE" id="PS50835">
    <property type="entry name" value="IG_LIKE"/>
    <property type="match status" value="1"/>
</dbReference>
<feature type="chain" id="PRO_5029566545" description="Ig-like domain-containing protein" evidence="3">
    <location>
        <begin position="22"/>
        <end position="114"/>
    </location>
</feature>
<dbReference type="Gene3D" id="2.60.40.10">
    <property type="entry name" value="Immunoglobulins"/>
    <property type="match status" value="1"/>
</dbReference>
<dbReference type="InterPro" id="IPR050413">
    <property type="entry name" value="TCR_beta_variable"/>
</dbReference>
<dbReference type="GO" id="GO:0002376">
    <property type="term" value="P:immune system process"/>
    <property type="evidence" value="ECO:0007669"/>
    <property type="project" value="UniProtKB-KW"/>
</dbReference>
<evidence type="ECO:0000256" key="3">
    <source>
        <dbReference type="SAM" id="SignalP"/>
    </source>
</evidence>